<evidence type="ECO:0000256" key="1">
    <source>
        <dbReference type="SAM" id="SignalP"/>
    </source>
</evidence>
<dbReference type="AlphaFoldDB" id="A0A137NQQ1"/>
<keyword evidence="3" id="KW-1185">Reference proteome</keyword>
<keyword evidence="1" id="KW-0732">Signal</keyword>
<feature type="chain" id="PRO_5007293911" evidence="1">
    <location>
        <begin position="20"/>
        <end position="241"/>
    </location>
</feature>
<sequence length="241" mass="27189">MKFFNTLSIIAIAIQSIYAEKTLEEMIRETDEYKDERIKVTSYQNVAILKMPNGTTRGCVSETVVPMLIGEEPYSYAKCAFISNNCPFPKDVTALAKKDKIPSGICNGVWYGDIGKIDCFGDDGKRYCIKDSSYVQAEPTKSDEFRKSGDGRFCSYASFKGEEYGSNVIDCSLYGIDSKEKIELVNNFIRDNKFIVDNQTGCEFQIKNPSSNKQNFKDAGKRFNDKLRANQDSNLIQCDTI</sequence>
<evidence type="ECO:0000313" key="3">
    <source>
        <dbReference type="Proteomes" id="UP000070444"/>
    </source>
</evidence>
<dbReference type="EMBL" id="KQ965005">
    <property type="protein sequence ID" value="KXN65042.1"/>
    <property type="molecule type" value="Genomic_DNA"/>
</dbReference>
<name>A0A137NQQ1_CONC2</name>
<accession>A0A137NQQ1</accession>
<reference evidence="2 3" key="1">
    <citation type="journal article" date="2015" name="Genome Biol. Evol.">
        <title>Phylogenomic analyses indicate that early fungi evolved digesting cell walls of algal ancestors of land plants.</title>
        <authorList>
            <person name="Chang Y."/>
            <person name="Wang S."/>
            <person name="Sekimoto S."/>
            <person name="Aerts A.L."/>
            <person name="Choi C."/>
            <person name="Clum A."/>
            <person name="LaButti K.M."/>
            <person name="Lindquist E.A."/>
            <person name="Yee Ngan C."/>
            <person name="Ohm R.A."/>
            <person name="Salamov A.A."/>
            <person name="Grigoriev I.V."/>
            <person name="Spatafora J.W."/>
            <person name="Berbee M.L."/>
        </authorList>
    </citation>
    <scope>NUCLEOTIDE SEQUENCE [LARGE SCALE GENOMIC DNA]</scope>
    <source>
        <strain evidence="2 3">NRRL 28638</strain>
    </source>
</reference>
<organism evidence="2 3">
    <name type="scientific">Conidiobolus coronatus (strain ATCC 28846 / CBS 209.66 / NRRL 28638)</name>
    <name type="common">Delacroixia coronata</name>
    <dbReference type="NCBI Taxonomy" id="796925"/>
    <lineage>
        <taxon>Eukaryota</taxon>
        <taxon>Fungi</taxon>
        <taxon>Fungi incertae sedis</taxon>
        <taxon>Zoopagomycota</taxon>
        <taxon>Entomophthoromycotina</taxon>
        <taxon>Entomophthoromycetes</taxon>
        <taxon>Entomophthorales</taxon>
        <taxon>Ancylistaceae</taxon>
        <taxon>Conidiobolus</taxon>
    </lineage>
</organism>
<evidence type="ECO:0000313" key="2">
    <source>
        <dbReference type="EMBL" id="KXN65042.1"/>
    </source>
</evidence>
<gene>
    <name evidence="2" type="ORF">CONCODRAFT_74491</name>
</gene>
<dbReference type="Proteomes" id="UP000070444">
    <property type="component" value="Unassembled WGS sequence"/>
</dbReference>
<protein>
    <submittedName>
        <fullName evidence="2">Uncharacterized protein</fullName>
    </submittedName>
</protein>
<proteinExistence type="predicted"/>
<feature type="signal peptide" evidence="1">
    <location>
        <begin position="1"/>
        <end position="19"/>
    </location>
</feature>